<dbReference type="Gene3D" id="3.40.50.300">
    <property type="entry name" value="P-loop containing nucleotide triphosphate hydrolases"/>
    <property type="match status" value="2"/>
</dbReference>
<evidence type="ECO:0000256" key="6">
    <source>
        <dbReference type="ARBA" id="ARBA00023125"/>
    </source>
</evidence>
<evidence type="ECO:0000256" key="1">
    <source>
        <dbReference type="ARBA" id="ARBA00022741"/>
    </source>
</evidence>
<dbReference type="PIRSF" id="PIRSF037307">
    <property type="entry name" value="Lhr-like_helic_prd"/>
    <property type="match status" value="1"/>
</dbReference>
<dbReference type="Pfam" id="PF19306">
    <property type="entry name" value="WHD_Lhr"/>
    <property type="match status" value="1"/>
</dbReference>
<evidence type="ECO:0000256" key="4">
    <source>
        <dbReference type="ARBA" id="ARBA00022806"/>
    </source>
</evidence>
<proteinExistence type="inferred from homology"/>
<reference evidence="13" key="1">
    <citation type="submission" date="2017-04" db="EMBL/GenBank/DDBJ databases">
        <authorList>
            <person name="Varghese N."/>
            <person name="Submissions S."/>
        </authorList>
    </citation>
    <scope>NUCLEOTIDE SEQUENCE [LARGE SCALE GENOMIC DNA]</scope>
    <source>
        <strain evidence="13">RKEM611</strain>
    </source>
</reference>
<evidence type="ECO:0000313" key="13">
    <source>
        <dbReference type="Proteomes" id="UP000192907"/>
    </source>
</evidence>
<dbReference type="InterPro" id="IPR001650">
    <property type="entry name" value="Helicase_C-like"/>
</dbReference>
<protein>
    <submittedName>
        <fullName evidence="12">ATP-dependent helicase Lhr and Lhr-like helicase</fullName>
    </submittedName>
</protein>
<dbReference type="AlphaFoldDB" id="A0A1Y6C9A6"/>
<evidence type="ECO:0000256" key="5">
    <source>
        <dbReference type="ARBA" id="ARBA00022840"/>
    </source>
</evidence>
<keyword evidence="2" id="KW-0227">DNA damage</keyword>
<dbReference type="PROSITE" id="PS51192">
    <property type="entry name" value="HELICASE_ATP_BIND_1"/>
    <property type="match status" value="1"/>
</dbReference>
<sequence length="807" mass="91161">MLNPQDPVEFGNAFLETLGWQAKPYQIEAWEAYRDGRSGLLSLPTGSGKTYAAAVGPIWRAVQTSRKKGLQVLYITPLKALARDIEKALAPIVGFSGKTISLDVRTGDTSSYRRSKQRERLADVLITTPESLAILISYRNSDQLLQSCHSVIVDEWHEFFGTKRGAFLELCLSRLRGLNPNLQTWGMSATFGNLGLSCQTLLGTDSQVLIVSSSEKRRIEITTLVPERQADLPLAGHSGMGMMKVFAKDFDWRKPSLVFTNTRSFAERWYQGLIEQFPDKKDAIGLHHGSLDQVNRTQIEDGLKSGELKLVVCTASLDLGLDFSPIERVYQIGSPKSIARLLQRAGRSAHQPGRDSVIRFIPTHGFELFEVQGLQQGVARGDVESPPPCEGYLDVLIQHIVTVGIGPGFEPNQLFNEVRTAWGLRNLSREDYEWCLIFASRGGDSLKAYERYHKITEVDGRYREAELRISRIHRMNIGTITADATVQVKFQGGKRLGHVEERYLSRLKKGDTFTFAGRRLAFNKLYNGVCYVSLAKKVHSQTPRWYGGQLALSAPLAWNLRNVIENFRDMIWASPVEPLVENIIETQERLSALPQVGEVLVELCRTRDGYHCFIFPFEGIHLNQAIGLLLALRLSHGDDTSFQVSVNEYGVELLSRQPFDFSKALKASLFSCDNVLNDLTKSVNLSELSQQQFRTIARIAGLVLQNYPGQRKSGRQVQVSSNLIYQVFERFERGNRLLKLAKDEVIHQQFEIHRLEKALQRLEKSRLLIKTVERLTPFSMPVWASRAATKFDSESLREKIEILESTW</sequence>
<dbReference type="InterPro" id="IPR027417">
    <property type="entry name" value="P-loop_NTPase"/>
</dbReference>
<dbReference type="InterPro" id="IPR026362">
    <property type="entry name" value="DEXH_lig_assoc"/>
</dbReference>
<dbReference type="InterPro" id="IPR017170">
    <property type="entry name" value="Lhr-like"/>
</dbReference>
<keyword evidence="6" id="KW-0238">DNA-binding</keyword>
<keyword evidence="7" id="KW-0234">DNA repair</keyword>
<accession>A0A1Y6C9A6</accession>
<dbReference type="EMBL" id="FWZT01000013">
    <property type="protein sequence ID" value="SMF43070.1"/>
    <property type="molecule type" value="Genomic_DNA"/>
</dbReference>
<evidence type="ECO:0000256" key="2">
    <source>
        <dbReference type="ARBA" id="ARBA00022763"/>
    </source>
</evidence>
<dbReference type="NCBIfam" id="TIGR04121">
    <property type="entry name" value="DEXH_lig_assoc"/>
    <property type="match status" value="1"/>
</dbReference>
<keyword evidence="5" id="KW-0067">ATP-binding</keyword>
<organism evidence="12 13">
    <name type="scientific">Pseudobacteriovorax antillogorgiicola</name>
    <dbReference type="NCBI Taxonomy" id="1513793"/>
    <lineage>
        <taxon>Bacteria</taxon>
        <taxon>Pseudomonadati</taxon>
        <taxon>Bdellovibrionota</taxon>
        <taxon>Oligoflexia</taxon>
        <taxon>Oligoflexales</taxon>
        <taxon>Pseudobacteriovoracaceae</taxon>
        <taxon>Pseudobacteriovorax</taxon>
    </lineage>
</organism>
<comment type="similarity">
    <text evidence="9">Belongs to the Lhr helicase family. Lhr-Core subfamily.</text>
</comment>
<dbReference type="PANTHER" id="PTHR47962:SF3">
    <property type="entry name" value="LARGE ATP-DEPENDENT HELICASE-RELATED PROTEIN"/>
    <property type="match status" value="1"/>
</dbReference>
<dbReference type="GO" id="GO:0016887">
    <property type="term" value="F:ATP hydrolysis activity"/>
    <property type="evidence" value="ECO:0007669"/>
    <property type="project" value="TreeGrafter"/>
</dbReference>
<evidence type="ECO:0000256" key="8">
    <source>
        <dbReference type="ARBA" id="ARBA00023235"/>
    </source>
</evidence>
<dbReference type="RefSeq" id="WP_159455437.1">
    <property type="nucleotide sequence ID" value="NZ_FWZT01000013.1"/>
</dbReference>
<dbReference type="InterPro" id="IPR014001">
    <property type="entry name" value="Helicase_ATP-bd"/>
</dbReference>
<evidence type="ECO:0000256" key="3">
    <source>
        <dbReference type="ARBA" id="ARBA00022801"/>
    </source>
</evidence>
<dbReference type="GO" id="GO:0005524">
    <property type="term" value="F:ATP binding"/>
    <property type="evidence" value="ECO:0007669"/>
    <property type="project" value="UniProtKB-KW"/>
</dbReference>
<name>A0A1Y6C9A6_9BACT</name>
<dbReference type="Pfam" id="PF08494">
    <property type="entry name" value="DEAD_assoc"/>
    <property type="match status" value="1"/>
</dbReference>
<dbReference type="InterPro" id="IPR011545">
    <property type="entry name" value="DEAD/DEAH_box_helicase_dom"/>
</dbReference>
<evidence type="ECO:0000259" key="10">
    <source>
        <dbReference type="PROSITE" id="PS51192"/>
    </source>
</evidence>
<dbReference type="Pfam" id="PF00270">
    <property type="entry name" value="DEAD"/>
    <property type="match status" value="1"/>
</dbReference>
<dbReference type="InterPro" id="IPR052511">
    <property type="entry name" value="ATP-dep_Helicase"/>
</dbReference>
<dbReference type="InterPro" id="IPR013701">
    <property type="entry name" value="Lhr-like_DEAD/DEAH_assoc"/>
</dbReference>
<keyword evidence="8" id="KW-0413">Isomerase</keyword>
<dbReference type="CDD" id="cd18796">
    <property type="entry name" value="SF2_C_LHR"/>
    <property type="match status" value="1"/>
</dbReference>
<dbReference type="GO" id="GO:0003677">
    <property type="term" value="F:DNA binding"/>
    <property type="evidence" value="ECO:0007669"/>
    <property type="project" value="UniProtKB-KW"/>
</dbReference>
<dbReference type="SMART" id="SM00487">
    <property type="entry name" value="DEXDc"/>
    <property type="match status" value="1"/>
</dbReference>
<dbReference type="SUPFAM" id="SSF52540">
    <property type="entry name" value="P-loop containing nucleoside triphosphate hydrolases"/>
    <property type="match status" value="1"/>
</dbReference>
<feature type="domain" description="Helicase ATP-binding" evidence="10">
    <location>
        <begin position="30"/>
        <end position="209"/>
    </location>
</feature>
<dbReference type="SMART" id="SM00490">
    <property type="entry name" value="HELICc"/>
    <property type="match status" value="1"/>
</dbReference>
<keyword evidence="13" id="KW-1185">Reference proteome</keyword>
<keyword evidence="3" id="KW-0378">Hydrolase</keyword>
<dbReference type="Pfam" id="PF00271">
    <property type="entry name" value="Helicase_C"/>
    <property type="match status" value="1"/>
</dbReference>
<dbReference type="PROSITE" id="PS51194">
    <property type="entry name" value="HELICASE_CTER"/>
    <property type="match status" value="1"/>
</dbReference>
<evidence type="ECO:0000256" key="7">
    <source>
        <dbReference type="ARBA" id="ARBA00023204"/>
    </source>
</evidence>
<dbReference type="PANTHER" id="PTHR47962">
    <property type="entry name" value="ATP-DEPENDENT HELICASE LHR-RELATED-RELATED"/>
    <property type="match status" value="1"/>
</dbReference>
<keyword evidence="1" id="KW-0547">Nucleotide-binding</keyword>
<dbReference type="InterPro" id="IPR045628">
    <property type="entry name" value="Lhr_WH_dom"/>
</dbReference>
<keyword evidence="4 12" id="KW-0347">Helicase</keyword>
<evidence type="ECO:0000256" key="9">
    <source>
        <dbReference type="ARBA" id="ARBA00093467"/>
    </source>
</evidence>
<dbReference type="Proteomes" id="UP000192907">
    <property type="component" value="Unassembled WGS sequence"/>
</dbReference>
<evidence type="ECO:0000313" key="12">
    <source>
        <dbReference type="EMBL" id="SMF43070.1"/>
    </source>
</evidence>
<feature type="domain" description="Helicase C-terminal" evidence="11">
    <location>
        <begin position="245"/>
        <end position="394"/>
    </location>
</feature>
<evidence type="ECO:0000259" key="11">
    <source>
        <dbReference type="PROSITE" id="PS51194"/>
    </source>
</evidence>
<dbReference type="GO" id="GO:0006281">
    <property type="term" value="P:DNA repair"/>
    <property type="evidence" value="ECO:0007669"/>
    <property type="project" value="UniProtKB-KW"/>
</dbReference>
<dbReference type="GO" id="GO:0004386">
    <property type="term" value="F:helicase activity"/>
    <property type="evidence" value="ECO:0007669"/>
    <property type="project" value="UniProtKB-KW"/>
</dbReference>
<dbReference type="STRING" id="1513793.SAMN06296036_11348"/>
<gene>
    <name evidence="12" type="ORF">SAMN06296036_11348</name>
</gene>